<dbReference type="InterPro" id="IPR050469">
    <property type="entry name" value="Diguanylate_Cyclase"/>
</dbReference>
<evidence type="ECO:0000256" key="3">
    <source>
        <dbReference type="SAM" id="MobiDB-lite"/>
    </source>
</evidence>
<protein>
    <recommendedName>
        <fullName evidence="1">diguanylate cyclase</fullName>
        <ecNumber evidence="1">2.7.7.65</ecNumber>
    </recommendedName>
</protein>
<dbReference type="SUPFAM" id="SSF55073">
    <property type="entry name" value="Nucleotide cyclase"/>
    <property type="match status" value="1"/>
</dbReference>
<feature type="transmembrane region" description="Helical" evidence="4">
    <location>
        <begin position="196"/>
        <end position="215"/>
    </location>
</feature>
<feature type="domain" description="GGDEF" evidence="5">
    <location>
        <begin position="272"/>
        <end position="403"/>
    </location>
</feature>
<dbReference type="PANTHER" id="PTHR45138">
    <property type="entry name" value="REGULATORY COMPONENTS OF SENSORY TRANSDUCTION SYSTEM"/>
    <property type="match status" value="1"/>
</dbReference>
<keyword evidence="4" id="KW-0812">Transmembrane</keyword>
<dbReference type="Gene3D" id="3.30.70.270">
    <property type="match status" value="1"/>
</dbReference>
<dbReference type="InterPro" id="IPR000160">
    <property type="entry name" value="GGDEF_dom"/>
</dbReference>
<dbReference type="NCBIfam" id="TIGR00254">
    <property type="entry name" value="GGDEF"/>
    <property type="match status" value="1"/>
</dbReference>
<sequence length="403" mass="45580">MKQDAHSPAISAPTSQPFSSGPVSSGPVSSGLRIDIDNLDEAEVRLQQLHLYVDNHQHDRLLAPMLALITGSVLSIWVTWQVAALWMLVAFLITRNYLRVYNNFKQADPEAADVVKWERRIATAHGMHMLHWGGLCIWAWQPGVFENHIFIAMIVLGLMCATTAMSSPSYRLFIRDMAPVVIIGCARPLFEEGLLYHAMSALSVCFSILMVNVGLQIHRNLLRMLCLQQERRQLITELENMATTDALTGVSNRRAFIQCASEEINRSRRYEHPLSLLMIDIDHFKKVNDTFGHAMGDEVIKQVAQMIERDCRHNDRLARFGGEEFAVLLPESEICLAELTAERIRQRIESTEIIKEGQEVRVTISVGVAELSATDQHIDRLLDVADKRLYQAKNNGRNRVETA</sequence>
<evidence type="ECO:0000256" key="2">
    <source>
        <dbReference type="ARBA" id="ARBA00034247"/>
    </source>
</evidence>
<keyword evidence="4" id="KW-0472">Membrane</keyword>
<evidence type="ECO:0000313" key="7">
    <source>
        <dbReference type="Proteomes" id="UP001597380"/>
    </source>
</evidence>
<dbReference type="Pfam" id="PF00990">
    <property type="entry name" value="GGDEF"/>
    <property type="match status" value="1"/>
</dbReference>
<feature type="region of interest" description="Disordered" evidence="3">
    <location>
        <begin position="1"/>
        <end position="26"/>
    </location>
</feature>
<proteinExistence type="predicted"/>
<evidence type="ECO:0000259" key="5">
    <source>
        <dbReference type="PROSITE" id="PS50887"/>
    </source>
</evidence>
<dbReference type="EMBL" id="JBHUHT010000016">
    <property type="protein sequence ID" value="MFD2097099.1"/>
    <property type="molecule type" value="Genomic_DNA"/>
</dbReference>
<dbReference type="InterPro" id="IPR029787">
    <property type="entry name" value="Nucleotide_cyclase"/>
</dbReference>
<dbReference type="RefSeq" id="WP_345339976.1">
    <property type="nucleotide sequence ID" value="NZ_BAABLI010000012.1"/>
</dbReference>
<organism evidence="6 7">
    <name type="scientific">Corallincola platygyrae</name>
    <dbReference type="NCBI Taxonomy" id="1193278"/>
    <lineage>
        <taxon>Bacteria</taxon>
        <taxon>Pseudomonadati</taxon>
        <taxon>Pseudomonadota</taxon>
        <taxon>Gammaproteobacteria</taxon>
        <taxon>Alteromonadales</taxon>
        <taxon>Psychromonadaceae</taxon>
        <taxon>Corallincola</taxon>
    </lineage>
</organism>
<feature type="transmembrane region" description="Helical" evidence="4">
    <location>
        <begin position="66"/>
        <end position="93"/>
    </location>
</feature>
<keyword evidence="7" id="KW-1185">Reference proteome</keyword>
<dbReference type="InterPro" id="IPR043128">
    <property type="entry name" value="Rev_trsase/Diguanyl_cyclase"/>
</dbReference>
<feature type="transmembrane region" description="Helical" evidence="4">
    <location>
        <begin position="148"/>
        <end position="165"/>
    </location>
</feature>
<evidence type="ECO:0000256" key="4">
    <source>
        <dbReference type="SAM" id="Phobius"/>
    </source>
</evidence>
<evidence type="ECO:0000256" key="1">
    <source>
        <dbReference type="ARBA" id="ARBA00012528"/>
    </source>
</evidence>
<dbReference type="Proteomes" id="UP001597380">
    <property type="component" value="Unassembled WGS sequence"/>
</dbReference>
<comment type="caution">
    <text evidence="6">The sequence shown here is derived from an EMBL/GenBank/DDBJ whole genome shotgun (WGS) entry which is preliminary data.</text>
</comment>
<evidence type="ECO:0000313" key="6">
    <source>
        <dbReference type="EMBL" id="MFD2097099.1"/>
    </source>
</evidence>
<comment type="catalytic activity">
    <reaction evidence="2">
        <text>2 GTP = 3',3'-c-di-GMP + 2 diphosphate</text>
        <dbReference type="Rhea" id="RHEA:24898"/>
        <dbReference type="ChEBI" id="CHEBI:33019"/>
        <dbReference type="ChEBI" id="CHEBI:37565"/>
        <dbReference type="ChEBI" id="CHEBI:58805"/>
        <dbReference type="EC" id="2.7.7.65"/>
    </reaction>
</comment>
<gene>
    <name evidence="6" type="ORF">ACFSJ3_13975</name>
</gene>
<dbReference type="PANTHER" id="PTHR45138:SF9">
    <property type="entry name" value="DIGUANYLATE CYCLASE DGCM-RELATED"/>
    <property type="match status" value="1"/>
</dbReference>
<dbReference type="SMART" id="SM00267">
    <property type="entry name" value="GGDEF"/>
    <property type="match status" value="1"/>
</dbReference>
<name>A0ABW4XTF3_9GAMM</name>
<reference evidence="7" key="1">
    <citation type="journal article" date="2019" name="Int. J. Syst. Evol. Microbiol.">
        <title>The Global Catalogue of Microorganisms (GCM) 10K type strain sequencing project: providing services to taxonomists for standard genome sequencing and annotation.</title>
        <authorList>
            <consortium name="The Broad Institute Genomics Platform"/>
            <consortium name="The Broad Institute Genome Sequencing Center for Infectious Disease"/>
            <person name="Wu L."/>
            <person name="Ma J."/>
        </authorList>
    </citation>
    <scope>NUCLEOTIDE SEQUENCE [LARGE SCALE GENOMIC DNA]</scope>
    <source>
        <strain evidence="7">CGMCC 1.10992</strain>
    </source>
</reference>
<keyword evidence="4" id="KW-1133">Transmembrane helix</keyword>
<dbReference type="CDD" id="cd01949">
    <property type="entry name" value="GGDEF"/>
    <property type="match status" value="1"/>
</dbReference>
<dbReference type="PROSITE" id="PS50887">
    <property type="entry name" value="GGDEF"/>
    <property type="match status" value="1"/>
</dbReference>
<dbReference type="EC" id="2.7.7.65" evidence="1"/>
<accession>A0ABW4XTF3</accession>